<evidence type="ECO:0000313" key="4">
    <source>
        <dbReference type="EMBL" id="EYU13881.1"/>
    </source>
</evidence>
<evidence type="ECO:0000313" key="5">
    <source>
        <dbReference type="Proteomes" id="UP000023464"/>
    </source>
</evidence>
<keyword evidence="2" id="KW-0945">Host-virus interaction</keyword>
<dbReference type="CDD" id="cd22641">
    <property type="entry name" value="C24-like"/>
    <property type="match status" value="1"/>
</dbReference>
<dbReference type="GO" id="GO:0019062">
    <property type="term" value="P:virion attachment to host cell"/>
    <property type="evidence" value="ECO:0007669"/>
    <property type="project" value="InterPro"/>
</dbReference>
<feature type="domain" description="Phage tail collar" evidence="3">
    <location>
        <begin position="250"/>
        <end position="271"/>
    </location>
</feature>
<dbReference type="Pfam" id="PF07484">
    <property type="entry name" value="Collar"/>
    <property type="match status" value="1"/>
</dbReference>
<dbReference type="SUPFAM" id="SSF88874">
    <property type="entry name" value="Receptor-binding domain of short tail fibre protein gp12"/>
    <property type="match status" value="1"/>
</dbReference>
<organism evidence="4 5">
    <name type="scientific">Photorhabdus aegyptia</name>
    <dbReference type="NCBI Taxonomy" id="2805098"/>
    <lineage>
        <taxon>Bacteria</taxon>
        <taxon>Pseudomonadati</taxon>
        <taxon>Pseudomonadota</taxon>
        <taxon>Gammaproteobacteria</taxon>
        <taxon>Enterobacterales</taxon>
        <taxon>Morganellaceae</taxon>
        <taxon>Photorhabdus</taxon>
    </lineage>
</organism>
<dbReference type="Gene3D" id="2.10.25.20">
    <property type="entry name" value="reovirus attachment protein sigma1, domain 1"/>
    <property type="match status" value="1"/>
</dbReference>
<name>A0A022PDV2_9GAMM</name>
<comment type="subcellular location">
    <subcellularLocation>
        <location evidence="1">Virion</location>
    </subcellularLocation>
</comment>
<evidence type="ECO:0000256" key="1">
    <source>
        <dbReference type="ARBA" id="ARBA00004328"/>
    </source>
</evidence>
<evidence type="ECO:0000259" key="3">
    <source>
        <dbReference type="Pfam" id="PF07484"/>
    </source>
</evidence>
<protein>
    <submittedName>
        <fullName evidence="4">Phage tail collar family protein</fullName>
    </submittedName>
</protein>
<dbReference type="InterPro" id="IPR011083">
    <property type="entry name" value="Phage_tail_collar_dom"/>
</dbReference>
<dbReference type="EMBL" id="JFGV01000066">
    <property type="protein sequence ID" value="EYU13881.1"/>
    <property type="molecule type" value="Genomic_DNA"/>
</dbReference>
<dbReference type="AlphaFoldDB" id="A0A022PDV2"/>
<reference evidence="4 5" key="1">
    <citation type="submission" date="2014-03" db="EMBL/GenBank/DDBJ databases">
        <title>Draft Genome of Photorhabdus luminescens BA1, an Egyptian Isolate.</title>
        <authorList>
            <person name="Ghazal S."/>
            <person name="Hurst S.G.IV."/>
            <person name="Morris K."/>
            <person name="Thomas K."/>
            <person name="Tisa L.S."/>
        </authorList>
    </citation>
    <scope>NUCLEOTIDE SEQUENCE [LARGE SCALE GENOMIC DNA]</scope>
    <source>
        <strain evidence="4 5">BA1</strain>
    </source>
</reference>
<dbReference type="PATRIC" id="fig|1393736.3.peg.3702"/>
<dbReference type="InterPro" id="IPR009013">
    <property type="entry name" value="Attachment_protein_shaft_sf"/>
</dbReference>
<dbReference type="Proteomes" id="UP000023464">
    <property type="component" value="Unassembled WGS sequence"/>
</dbReference>
<dbReference type="RefSeq" id="WP_036781775.1">
    <property type="nucleotide sequence ID" value="NZ_CAWLTM010000049.1"/>
</dbReference>
<comment type="caution">
    <text evidence="4">The sequence shown here is derived from an EMBL/GenBank/DDBJ whole genome shotgun (WGS) entry which is preliminary data.</text>
</comment>
<keyword evidence="5" id="KW-1185">Reference proteome</keyword>
<sequence>MEKEYNIKNSEVNLENTKIESKGPSTDDLKSRFKEGSIPLQADYADLINIADIGRKATGQAPQQNGPGLGLKLDDNGTLNLKMGTIPSKDFSPLILEKDILSVDLGSGLINKDNGISVGEGKGIVVNTDDVAVKAAADGGIKVDDKGVSVKYGDGISVNGNGVEVKAKDKGSISVEPDGIAVKCWDGGGIVVTDNTGLYLKLEGGNSSNAWSGVSGLSLSTKGVKVKAGNGIKVDDKGVSIDPNKVLPRGMIVMFSGSSVPEGWALCDGNNGTPNLIDRFILGGDFSGVKGQSNTKVSGPKDGKSFSFNSDEATLNINGRTNERSLSIGQIPNHNHLSGIIIDTEIMAQHGYYKIDSNKRAVASSNNTNNRYLYYSTGMTTSKGVVNGNSPETHNHDIDVKNTGKHSHSNKITVPYYILAFIMKL</sequence>
<dbReference type="SUPFAM" id="SSF51225">
    <property type="entry name" value="Fibre shaft of virus attachment proteins"/>
    <property type="match status" value="1"/>
</dbReference>
<gene>
    <name evidence="4" type="ORF">BA1DRAFT_03628</name>
</gene>
<accession>A0A022PDV2</accession>
<proteinExistence type="predicted"/>
<evidence type="ECO:0000256" key="2">
    <source>
        <dbReference type="ARBA" id="ARBA00022581"/>
    </source>
</evidence>